<accession>A0A3S5FCN9</accession>
<reference evidence="1" key="1">
    <citation type="submission" date="2018-11" db="EMBL/GenBank/DDBJ databases">
        <authorList>
            <consortium name="Pathogen Informatics"/>
        </authorList>
    </citation>
    <scope>NUCLEOTIDE SEQUENCE</scope>
</reference>
<gene>
    <name evidence="1" type="ORF">PXEA_LOCUS7215</name>
</gene>
<dbReference type="EMBL" id="CAAALY010018893">
    <property type="protein sequence ID" value="VEL13775.1"/>
    <property type="molecule type" value="Genomic_DNA"/>
</dbReference>
<evidence type="ECO:0000313" key="2">
    <source>
        <dbReference type="Proteomes" id="UP000784294"/>
    </source>
</evidence>
<keyword evidence="2" id="KW-1185">Reference proteome</keyword>
<dbReference type="AlphaFoldDB" id="A0A3S5FCN9"/>
<evidence type="ECO:0000313" key="1">
    <source>
        <dbReference type="EMBL" id="VEL13775.1"/>
    </source>
</evidence>
<organism evidence="1 2">
    <name type="scientific">Protopolystoma xenopodis</name>
    <dbReference type="NCBI Taxonomy" id="117903"/>
    <lineage>
        <taxon>Eukaryota</taxon>
        <taxon>Metazoa</taxon>
        <taxon>Spiralia</taxon>
        <taxon>Lophotrochozoa</taxon>
        <taxon>Platyhelminthes</taxon>
        <taxon>Monogenea</taxon>
        <taxon>Polyopisthocotylea</taxon>
        <taxon>Polystomatidea</taxon>
        <taxon>Polystomatidae</taxon>
        <taxon>Protopolystoma</taxon>
    </lineage>
</organism>
<sequence>MQLGRLSDEVGDPYCPTREHRMSALHPGVSHWNQPKKQVFLSQLHLDANSPNDSLSGSSSNQSTWIRRAGKTAQPDLGKHQENAKTASGIAKVEHIRFQDGSKNRIICSHPGDHQSRSKMDPKAGWHRRGAVMTSINTDAKERVPFETVQTKPTPYTGHLQVPSRQMNQHHYSWLISNQINQRSTVQPL</sequence>
<protein>
    <submittedName>
        <fullName evidence="1">Uncharacterized protein</fullName>
    </submittedName>
</protein>
<dbReference type="Proteomes" id="UP000784294">
    <property type="component" value="Unassembled WGS sequence"/>
</dbReference>
<comment type="caution">
    <text evidence="1">The sequence shown here is derived from an EMBL/GenBank/DDBJ whole genome shotgun (WGS) entry which is preliminary data.</text>
</comment>
<name>A0A3S5FCN9_9PLAT</name>
<proteinExistence type="predicted"/>